<sequence length="246" mass="27747">MMLDKQNNYLPVEASLDKDMTLTEHLAELRSCLLKALAALVIGTASSVYFLQDITDVLTSAAKELYYMRPAEAFMIYMKVALLSGLLLASPFMLYELYAFVRPALTWRERKFTLICLPLALLLFIAGMLFSYSFVFPRGLEFFLGFAAGKVNPLISMESYLDFLLMLVVPFGFAFTVPVILTLLAYLGLISSRLLMKFQRHVILVAFIIAGVITPTPDIITQTLLAVPMILLYEVSIVIIRYLLKR</sequence>
<keyword evidence="4 5" id="KW-0472">Membrane</keyword>
<dbReference type="GO" id="GO:0065002">
    <property type="term" value="P:intracellular protein transmembrane transport"/>
    <property type="evidence" value="ECO:0007669"/>
    <property type="project" value="TreeGrafter"/>
</dbReference>
<reference evidence="6" key="1">
    <citation type="submission" date="2012-11" db="EMBL/GenBank/DDBJ databases">
        <title>Dependencies among metagenomic species, viruses, plasmids and units of genetic variation.</title>
        <authorList>
            <person name="Nielsen H.B."/>
            <person name="Almeida M."/>
            <person name="Juncker A.S."/>
            <person name="Rasmussen S."/>
            <person name="Li J."/>
            <person name="Sunagawa S."/>
            <person name="Plichta D."/>
            <person name="Gautier L."/>
            <person name="Le Chatelier E."/>
            <person name="Peletier E."/>
            <person name="Bonde I."/>
            <person name="Nielsen T."/>
            <person name="Manichanh C."/>
            <person name="Arumugam M."/>
            <person name="Batto J."/>
            <person name="Santos M.B.Q.D."/>
            <person name="Blom N."/>
            <person name="Borruel N."/>
            <person name="Burgdorf K.S."/>
            <person name="Boumezbeur F."/>
            <person name="Casellas F."/>
            <person name="Dore J."/>
            <person name="Guarner F."/>
            <person name="Hansen T."/>
            <person name="Hildebrand F."/>
            <person name="Kaas R.S."/>
            <person name="Kennedy S."/>
            <person name="Kristiansen K."/>
            <person name="Kultima J.R."/>
            <person name="Leonard P."/>
            <person name="Levenez F."/>
            <person name="Lund O."/>
            <person name="Moumen B."/>
            <person name="Le Paslier D."/>
            <person name="Pons N."/>
            <person name="Pedersen O."/>
            <person name="Prifti E."/>
            <person name="Qin J."/>
            <person name="Raes J."/>
            <person name="Tap J."/>
            <person name="Tims S."/>
            <person name="Ussery D.W."/>
            <person name="Yamada T."/>
            <person name="MetaHit consortium"/>
            <person name="Renault P."/>
            <person name="Sicheritz-Ponten T."/>
            <person name="Bork P."/>
            <person name="Wang J."/>
            <person name="Brunak S."/>
            <person name="Ehrlich S.D."/>
        </authorList>
    </citation>
    <scope>NUCLEOTIDE SEQUENCE [LARGE SCALE GENOMIC DNA]</scope>
</reference>
<name>R6X957_9FIRM</name>
<dbReference type="PANTHER" id="PTHR30371">
    <property type="entry name" value="SEC-INDEPENDENT PROTEIN TRANSLOCASE PROTEIN TATC"/>
    <property type="match status" value="1"/>
</dbReference>
<evidence type="ECO:0000256" key="3">
    <source>
        <dbReference type="ARBA" id="ARBA00022989"/>
    </source>
</evidence>
<feature type="transmembrane region" description="Helical" evidence="5">
    <location>
        <begin position="32"/>
        <end position="51"/>
    </location>
</feature>
<dbReference type="HOGENOM" id="CLU_031942_3_0_9"/>
<proteinExistence type="inferred from homology"/>
<dbReference type="NCBIfam" id="TIGR00945">
    <property type="entry name" value="tatC"/>
    <property type="match status" value="1"/>
</dbReference>
<keyword evidence="2 5" id="KW-0812">Transmembrane</keyword>
<feature type="transmembrane region" description="Helical" evidence="5">
    <location>
        <begin position="163"/>
        <end position="189"/>
    </location>
</feature>
<dbReference type="GO" id="GO:0009977">
    <property type="term" value="F:proton motive force dependent protein transmembrane transporter activity"/>
    <property type="evidence" value="ECO:0007669"/>
    <property type="project" value="TreeGrafter"/>
</dbReference>
<dbReference type="EMBL" id="CBGL010000136">
    <property type="protein sequence ID" value="CDD12881.1"/>
    <property type="molecule type" value="Genomic_DNA"/>
</dbReference>
<keyword evidence="5" id="KW-0813">Transport</keyword>
<evidence type="ECO:0000313" key="6">
    <source>
        <dbReference type="EMBL" id="CDD12881.1"/>
    </source>
</evidence>
<dbReference type="PANTHER" id="PTHR30371:SF0">
    <property type="entry name" value="SEC-INDEPENDENT PROTEIN TRANSLOCASE PROTEIN TATC, CHLOROPLASTIC-RELATED"/>
    <property type="match status" value="1"/>
</dbReference>
<dbReference type="Proteomes" id="UP000014937">
    <property type="component" value="Unassembled WGS sequence"/>
</dbReference>
<keyword evidence="3 5" id="KW-1133">Transmembrane helix</keyword>
<keyword evidence="5" id="KW-0653">Protein transport</keyword>
<evidence type="ECO:0000313" key="7">
    <source>
        <dbReference type="Proteomes" id="UP000014937"/>
    </source>
</evidence>
<comment type="subunit">
    <text evidence="5">Forms a complex with TatA.</text>
</comment>
<comment type="caution">
    <text evidence="6">The sequence shown here is derived from an EMBL/GenBank/DDBJ whole genome shotgun (WGS) entry which is preliminary data.</text>
</comment>
<feature type="transmembrane region" description="Helical" evidence="5">
    <location>
        <begin position="76"/>
        <end position="100"/>
    </location>
</feature>
<gene>
    <name evidence="5" type="primary">tatC</name>
    <name evidence="6" type="ORF">BN587_01305</name>
</gene>
<evidence type="ECO:0000256" key="5">
    <source>
        <dbReference type="HAMAP-Rule" id="MF_00902"/>
    </source>
</evidence>
<dbReference type="PRINTS" id="PR01840">
    <property type="entry name" value="TATCFAMILY"/>
</dbReference>
<protein>
    <recommendedName>
        <fullName evidence="5">Sec-independent protein translocase protein TatC</fullName>
    </recommendedName>
</protein>
<dbReference type="GO" id="GO:0043953">
    <property type="term" value="P:protein transport by the Tat complex"/>
    <property type="evidence" value="ECO:0007669"/>
    <property type="project" value="UniProtKB-UniRule"/>
</dbReference>
<comment type="similarity">
    <text evidence="5">Belongs to the TatC family.</text>
</comment>
<dbReference type="Pfam" id="PF00902">
    <property type="entry name" value="TatC"/>
    <property type="match status" value="1"/>
</dbReference>
<dbReference type="HAMAP" id="MF_00902">
    <property type="entry name" value="TatC"/>
    <property type="match status" value="1"/>
</dbReference>
<evidence type="ECO:0000256" key="4">
    <source>
        <dbReference type="ARBA" id="ARBA00023136"/>
    </source>
</evidence>
<accession>R6X957</accession>
<organism evidence="6 7">
    <name type="scientific">Phascolarctobacterium succinatutens CAG:287</name>
    <dbReference type="NCBI Taxonomy" id="1263101"/>
    <lineage>
        <taxon>Bacteria</taxon>
        <taxon>Bacillati</taxon>
        <taxon>Bacillota</taxon>
        <taxon>Negativicutes</taxon>
        <taxon>Acidaminococcales</taxon>
        <taxon>Acidaminococcaceae</taxon>
        <taxon>Phascolarctobacterium</taxon>
    </lineage>
</organism>
<dbReference type="InterPro" id="IPR002033">
    <property type="entry name" value="TatC"/>
</dbReference>
<feature type="transmembrane region" description="Helical" evidence="5">
    <location>
        <begin position="112"/>
        <end position="135"/>
    </location>
</feature>
<keyword evidence="5" id="KW-0811">Translocation</keyword>
<dbReference type="AlphaFoldDB" id="R6X957"/>
<keyword evidence="5" id="KW-1003">Cell membrane</keyword>
<evidence type="ECO:0000256" key="1">
    <source>
        <dbReference type="ARBA" id="ARBA00004141"/>
    </source>
</evidence>
<evidence type="ECO:0000256" key="2">
    <source>
        <dbReference type="ARBA" id="ARBA00022692"/>
    </source>
</evidence>
<comment type="function">
    <text evidence="5">Part of the twin-arginine translocation (Tat) system that transports large folded proteins containing a characteristic twin-arginine motif in their signal peptide across membranes.</text>
</comment>
<dbReference type="GO" id="GO:0033281">
    <property type="term" value="C:TAT protein transport complex"/>
    <property type="evidence" value="ECO:0007669"/>
    <property type="project" value="UniProtKB-UniRule"/>
</dbReference>
<feature type="transmembrane region" description="Helical" evidence="5">
    <location>
        <begin position="226"/>
        <end position="244"/>
    </location>
</feature>
<feature type="transmembrane region" description="Helical" evidence="5">
    <location>
        <begin position="201"/>
        <end position="220"/>
    </location>
</feature>
<comment type="subcellular location">
    <subcellularLocation>
        <location evidence="5">Cell membrane</location>
        <topology evidence="5">Multi-pass membrane protein</topology>
    </subcellularLocation>
    <subcellularLocation>
        <location evidence="1">Membrane</location>
        <topology evidence="1">Multi-pass membrane protein</topology>
    </subcellularLocation>
</comment>